<dbReference type="Pfam" id="PF01944">
    <property type="entry name" value="SpoIIM"/>
    <property type="match status" value="1"/>
</dbReference>
<comment type="caution">
    <text evidence="2">The sequence shown here is derived from an EMBL/GenBank/DDBJ whole genome shotgun (WGS) entry which is preliminary data.</text>
</comment>
<feature type="transmembrane region" description="Helical" evidence="1">
    <location>
        <begin position="268"/>
        <end position="289"/>
    </location>
</feature>
<dbReference type="RefSeq" id="WP_345738593.1">
    <property type="nucleotide sequence ID" value="NZ_BAABIA010000011.1"/>
</dbReference>
<evidence type="ECO:0000313" key="3">
    <source>
        <dbReference type="Proteomes" id="UP001499852"/>
    </source>
</evidence>
<evidence type="ECO:0000313" key="2">
    <source>
        <dbReference type="EMBL" id="GAA5148275.1"/>
    </source>
</evidence>
<protein>
    <submittedName>
        <fullName evidence="2">Stage II sporulation protein M</fullName>
    </submittedName>
</protein>
<keyword evidence="1" id="KW-0812">Transmembrane</keyword>
<dbReference type="PANTHER" id="PTHR35337">
    <property type="entry name" value="SLR1478 PROTEIN"/>
    <property type="match status" value="1"/>
</dbReference>
<name>A0ABP9PND4_9BACT</name>
<feature type="transmembrane region" description="Helical" evidence="1">
    <location>
        <begin position="185"/>
        <end position="210"/>
    </location>
</feature>
<dbReference type="InterPro" id="IPR002798">
    <property type="entry name" value="SpoIIM-like"/>
</dbReference>
<dbReference type="Proteomes" id="UP001499852">
    <property type="component" value="Unassembled WGS sequence"/>
</dbReference>
<feature type="transmembrane region" description="Helical" evidence="1">
    <location>
        <begin position="159"/>
        <end position="178"/>
    </location>
</feature>
<gene>
    <name evidence="2" type="ORF">GCM10023213_44230</name>
</gene>
<organism evidence="2 3">
    <name type="scientific">Prosthecobacter algae</name>
    <dbReference type="NCBI Taxonomy" id="1144682"/>
    <lineage>
        <taxon>Bacteria</taxon>
        <taxon>Pseudomonadati</taxon>
        <taxon>Verrucomicrobiota</taxon>
        <taxon>Verrucomicrobiia</taxon>
        <taxon>Verrucomicrobiales</taxon>
        <taxon>Verrucomicrobiaceae</taxon>
        <taxon>Prosthecobacter</taxon>
    </lineage>
</organism>
<feature type="transmembrane region" description="Helical" evidence="1">
    <location>
        <begin position="103"/>
        <end position="124"/>
    </location>
</feature>
<keyword evidence="3" id="KW-1185">Reference proteome</keyword>
<feature type="transmembrane region" description="Helical" evidence="1">
    <location>
        <begin position="295"/>
        <end position="314"/>
    </location>
</feature>
<keyword evidence="1" id="KW-1133">Transmembrane helix</keyword>
<accession>A0ABP9PND4</accession>
<reference evidence="3" key="1">
    <citation type="journal article" date="2019" name="Int. J. Syst. Evol. Microbiol.">
        <title>The Global Catalogue of Microorganisms (GCM) 10K type strain sequencing project: providing services to taxonomists for standard genome sequencing and annotation.</title>
        <authorList>
            <consortium name="The Broad Institute Genomics Platform"/>
            <consortium name="The Broad Institute Genome Sequencing Center for Infectious Disease"/>
            <person name="Wu L."/>
            <person name="Ma J."/>
        </authorList>
    </citation>
    <scope>NUCLEOTIDE SEQUENCE [LARGE SCALE GENOMIC DNA]</scope>
    <source>
        <strain evidence="3">JCM 18053</strain>
    </source>
</reference>
<dbReference type="PANTHER" id="PTHR35337:SF1">
    <property type="entry name" value="SLR1478 PROTEIN"/>
    <property type="match status" value="1"/>
</dbReference>
<sequence length="323" mass="36100">MTPAQFEKENEARWQRLQVLLDEVESKKKSEGVEELPQLFRQACHDLSVAQHRMYGPRLVGRLNALAINGYRTLERRISGGWERLAQMVFTEFPRAVRAERGLFWFCMAMFWGPFIFLAAWTPFDPEWAMSILGPDGMIQMEMMYGKDTSPHDYMREEFGSNFGMFAFYIWNNVGIDLRTFAGGLLGGVGSMIIMLFNGAHLGAATGYVHHACNPETFYSFVAGHSAPELMGVVISGMAGMRLGLSLVKPGPYDRRTALVLGGRRALVLITGAALMTAFAAVIEGFWSANPFPPLLRYSVGGMMWLLTLGYLFLSGKERPHAS</sequence>
<evidence type="ECO:0000256" key="1">
    <source>
        <dbReference type="SAM" id="Phobius"/>
    </source>
</evidence>
<dbReference type="EMBL" id="BAABIA010000011">
    <property type="protein sequence ID" value="GAA5148275.1"/>
    <property type="molecule type" value="Genomic_DNA"/>
</dbReference>
<proteinExistence type="predicted"/>
<keyword evidence="1" id="KW-0472">Membrane</keyword>